<dbReference type="RefSeq" id="WP_379073476.1">
    <property type="nucleotide sequence ID" value="NZ_JBHTJW010000001.1"/>
</dbReference>
<dbReference type="Proteomes" id="UP001597106">
    <property type="component" value="Unassembled WGS sequence"/>
</dbReference>
<keyword evidence="11 14" id="KW-0472">Membrane</keyword>
<dbReference type="Gene3D" id="2.170.130.10">
    <property type="entry name" value="TonB-dependent receptor, plug domain"/>
    <property type="match status" value="1"/>
</dbReference>
<dbReference type="SUPFAM" id="SSF56935">
    <property type="entry name" value="Porins"/>
    <property type="match status" value="1"/>
</dbReference>
<dbReference type="PROSITE" id="PS01156">
    <property type="entry name" value="TONB_DEPENDENT_REC_2"/>
    <property type="match status" value="1"/>
</dbReference>
<evidence type="ECO:0000259" key="18">
    <source>
        <dbReference type="Pfam" id="PF07715"/>
    </source>
</evidence>
<keyword evidence="7" id="KW-0732">Signal</keyword>
<dbReference type="Pfam" id="PF00593">
    <property type="entry name" value="TonB_dep_Rec_b-barrel"/>
    <property type="match status" value="1"/>
</dbReference>
<evidence type="ECO:0000256" key="15">
    <source>
        <dbReference type="PROSITE-ProRule" id="PRU10144"/>
    </source>
</evidence>
<dbReference type="InterPro" id="IPR037066">
    <property type="entry name" value="Plug_dom_sf"/>
</dbReference>
<accession>A0ABW3GDW1</accession>
<evidence type="ECO:0000256" key="16">
    <source>
        <dbReference type="RuleBase" id="RU003357"/>
    </source>
</evidence>
<evidence type="ECO:0000259" key="17">
    <source>
        <dbReference type="Pfam" id="PF00593"/>
    </source>
</evidence>
<evidence type="ECO:0000313" key="19">
    <source>
        <dbReference type="EMBL" id="MFD0928423.1"/>
    </source>
</evidence>
<keyword evidence="9" id="KW-0406">Ion transport</keyword>
<dbReference type="PROSITE" id="PS52016">
    <property type="entry name" value="TONB_DEPENDENT_REC_3"/>
    <property type="match status" value="1"/>
</dbReference>
<evidence type="ECO:0000256" key="14">
    <source>
        <dbReference type="PROSITE-ProRule" id="PRU01360"/>
    </source>
</evidence>
<comment type="similarity">
    <text evidence="2 14 16">Belongs to the TonB-dependent receptor family.</text>
</comment>
<evidence type="ECO:0000256" key="5">
    <source>
        <dbReference type="ARBA" id="ARBA00022496"/>
    </source>
</evidence>
<dbReference type="PANTHER" id="PTHR32552:SF82">
    <property type="entry name" value="FCUA PROTEIN"/>
    <property type="match status" value="1"/>
</dbReference>
<dbReference type="InterPro" id="IPR012910">
    <property type="entry name" value="Plug_dom"/>
</dbReference>
<evidence type="ECO:0000256" key="12">
    <source>
        <dbReference type="ARBA" id="ARBA00023170"/>
    </source>
</evidence>
<sequence length="708" mass="77680">MSLLLALPMSAAWAQGEAEKTASAPAATNTDDDQQTLGEVEVSTSRRQSFHSNTVQVGTFRDMNPLDVPLTVNTVTREVLDAQATNSLFGALRNTAGVSRSQLSGSTYDNIAIRGILVENRGNYRLNGSLPIINLIDTPLENKERVEVLKGASSLYYGLVPPSGIINLVTKRAGKVENKSLTLSTNEFGARSAHVDYGKRFGAEQQFGARFNVVTGSEDIGIDHYDGSRGLVSAALDWRANDKLSFKLDLEHYRKDVSEQAAIVVPNAVNGKITLPPVPAATQNLAGKWQHYDAEATNILFRTDYALSDDWSWLFEAGRAKTERDRNFSQFQNFNPLTGEGELQVSFTRNQVFTNTNFRTELLGLLETGPIKHQLTLGYTSNQREGVTPMFATRTVTQNYFNPRVVPVLAAVSNNRLSDQTILDRGLYVFDQMALTDQWTLMAGARQSRYDTETIATNAGTATATRFNAKKVIPSVALMYKVQPNISLYASYIEGFEDSGQVPTRWSNAGELLNPAKSRQKEIGAKAQVFDRFLLQLAYFDIERAAAFGYPSTNIYKINGDANYQGLEFAATGELTERLSVAASFLLMDATLKTPDAASNGNTPENTPEKTASLFGEYQIAQVPGLFLSAGLFYSGKQQVNAFNQASIDGYTIGSVGARYKTLLGKQKATFQVVVDNITDKDYWSTAGNSLLGVGRPRTLQANLRLDF</sequence>
<evidence type="ECO:0000256" key="11">
    <source>
        <dbReference type="ARBA" id="ARBA00023136"/>
    </source>
</evidence>
<dbReference type="Gene3D" id="2.40.170.20">
    <property type="entry name" value="TonB-dependent receptor, beta-barrel domain"/>
    <property type="match status" value="1"/>
</dbReference>
<dbReference type="EMBL" id="JBHTJW010000001">
    <property type="protein sequence ID" value="MFD0928423.1"/>
    <property type="molecule type" value="Genomic_DNA"/>
</dbReference>
<dbReference type="CDD" id="cd01347">
    <property type="entry name" value="ligand_gated_channel"/>
    <property type="match status" value="1"/>
</dbReference>
<evidence type="ECO:0000256" key="3">
    <source>
        <dbReference type="ARBA" id="ARBA00022448"/>
    </source>
</evidence>
<evidence type="ECO:0000313" key="20">
    <source>
        <dbReference type="Proteomes" id="UP001597106"/>
    </source>
</evidence>
<evidence type="ECO:0000256" key="4">
    <source>
        <dbReference type="ARBA" id="ARBA00022452"/>
    </source>
</evidence>
<dbReference type="InterPro" id="IPR000531">
    <property type="entry name" value="Beta-barrel_TonB"/>
</dbReference>
<dbReference type="InterPro" id="IPR036942">
    <property type="entry name" value="Beta-barrel_TonB_sf"/>
</dbReference>
<comment type="subcellular location">
    <subcellularLocation>
        <location evidence="1 14">Cell outer membrane</location>
        <topology evidence="1 14">Multi-pass membrane protein</topology>
    </subcellularLocation>
</comment>
<feature type="domain" description="TonB-dependent receptor-like beta-barrel" evidence="17">
    <location>
        <begin position="284"/>
        <end position="678"/>
    </location>
</feature>
<proteinExistence type="inferred from homology"/>
<dbReference type="NCBIfam" id="TIGR01783">
    <property type="entry name" value="TonB-siderophor"/>
    <property type="match status" value="1"/>
</dbReference>
<evidence type="ECO:0000256" key="9">
    <source>
        <dbReference type="ARBA" id="ARBA00023065"/>
    </source>
</evidence>
<keyword evidence="5" id="KW-0410">Iron transport</keyword>
<dbReference type="InterPro" id="IPR039426">
    <property type="entry name" value="TonB-dep_rcpt-like"/>
</dbReference>
<keyword evidence="6 14" id="KW-0812">Transmembrane</keyword>
<feature type="short sequence motif" description="TonB C-terminal box" evidence="15">
    <location>
        <begin position="691"/>
        <end position="708"/>
    </location>
</feature>
<dbReference type="PANTHER" id="PTHR32552">
    <property type="entry name" value="FERRICHROME IRON RECEPTOR-RELATED"/>
    <property type="match status" value="1"/>
</dbReference>
<reference evidence="20" key="1">
    <citation type="journal article" date="2019" name="Int. J. Syst. Evol. Microbiol.">
        <title>The Global Catalogue of Microorganisms (GCM) 10K type strain sequencing project: providing services to taxonomists for standard genome sequencing and annotation.</title>
        <authorList>
            <consortium name="The Broad Institute Genomics Platform"/>
            <consortium name="The Broad Institute Genome Sequencing Center for Infectious Disease"/>
            <person name="Wu L."/>
            <person name="Ma J."/>
        </authorList>
    </citation>
    <scope>NUCLEOTIDE SEQUENCE [LARGE SCALE GENOMIC DNA]</scope>
    <source>
        <strain evidence="20">CCUG 59685</strain>
    </source>
</reference>
<evidence type="ECO:0000256" key="1">
    <source>
        <dbReference type="ARBA" id="ARBA00004571"/>
    </source>
</evidence>
<evidence type="ECO:0000256" key="8">
    <source>
        <dbReference type="ARBA" id="ARBA00023004"/>
    </source>
</evidence>
<name>A0ABW3GDW1_9PROT</name>
<protein>
    <submittedName>
        <fullName evidence="19">TonB-dependent siderophore receptor</fullName>
    </submittedName>
</protein>
<gene>
    <name evidence="19" type="ORF">ACFQ1T_01395</name>
</gene>
<dbReference type="Pfam" id="PF07715">
    <property type="entry name" value="Plug"/>
    <property type="match status" value="1"/>
</dbReference>
<evidence type="ECO:0000256" key="6">
    <source>
        <dbReference type="ARBA" id="ARBA00022692"/>
    </source>
</evidence>
<keyword evidence="12 19" id="KW-0675">Receptor</keyword>
<evidence type="ECO:0000256" key="10">
    <source>
        <dbReference type="ARBA" id="ARBA00023077"/>
    </source>
</evidence>
<dbReference type="InterPro" id="IPR010917">
    <property type="entry name" value="TonB_rcpt_CS"/>
</dbReference>
<dbReference type="InterPro" id="IPR010105">
    <property type="entry name" value="TonB_sidphr_rcpt"/>
</dbReference>
<evidence type="ECO:0000256" key="2">
    <source>
        <dbReference type="ARBA" id="ARBA00009810"/>
    </source>
</evidence>
<keyword evidence="4 14" id="KW-1134">Transmembrane beta strand</keyword>
<comment type="caution">
    <text evidence="19">The sequence shown here is derived from an EMBL/GenBank/DDBJ whole genome shotgun (WGS) entry which is preliminary data.</text>
</comment>
<keyword evidence="20" id="KW-1185">Reference proteome</keyword>
<keyword evidence="10 16" id="KW-0798">TonB box</keyword>
<keyword evidence="8" id="KW-0408">Iron</keyword>
<feature type="domain" description="TonB-dependent receptor plug" evidence="18">
    <location>
        <begin position="66"/>
        <end position="164"/>
    </location>
</feature>
<evidence type="ECO:0000256" key="7">
    <source>
        <dbReference type="ARBA" id="ARBA00022729"/>
    </source>
</evidence>
<keyword evidence="3 14" id="KW-0813">Transport</keyword>
<evidence type="ECO:0000256" key="13">
    <source>
        <dbReference type="ARBA" id="ARBA00023237"/>
    </source>
</evidence>
<organism evidence="19 20">
    <name type="scientific">Methylophilus glucosoxydans</name>
    <dbReference type="NCBI Taxonomy" id="752553"/>
    <lineage>
        <taxon>Bacteria</taxon>
        <taxon>Pseudomonadati</taxon>
        <taxon>Pseudomonadota</taxon>
        <taxon>Betaproteobacteria</taxon>
        <taxon>Nitrosomonadales</taxon>
        <taxon>Methylophilaceae</taxon>
        <taxon>Methylophilus</taxon>
    </lineage>
</organism>
<keyword evidence="13 14" id="KW-0998">Cell outer membrane</keyword>